<organism evidence="3 4">
    <name type="scientific">Allokutzneria oryzae</name>
    <dbReference type="NCBI Taxonomy" id="1378989"/>
    <lineage>
        <taxon>Bacteria</taxon>
        <taxon>Bacillati</taxon>
        <taxon>Actinomycetota</taxon>
        <taxon>Actinomycetes</taxon>
        <taxon>Pseudonocardiales</taxon>
        <taxon>Pseudonocardiaceae</taxon>
        <taxon>Allokutzneria</taxon>
    </lineage>
</organism>
<sequence>MITVVFDEAFAADPHGHYARLRAAAPSHRAELPDGSPARLVCPYDHVREGLADPLLSLNKKHARGGYAGFSLPPALDANLLNMDPPDHTRIRRLVTKAFTTRRVENLRPRVVELANSLADKLSSPSDLTVEYATPIPLTVIGELLGVSRADQAEFSVLITRMFAPEHPRQVPAAIAAITEFLVRLVASRRERPGDDLLSTLVAARDDGDRLTEDELVSLAFLLLLAGVENVQHTIAIGVLLLLSHPEQLAALRADPAMVRGAVEEILRYDPSGPLAIRRFALADGAGREAGETVMLSVAAANRDPARFPDPDRFDIRRADNAHLTFGHGIHHCLGAALARMELEVALGTLFRRFPDLSLAVPVDELAWRRSFRSRALAALPVRLGTTP</sequence>
<keyword evidence="4" id="KW-1185">Reference proteome</keyword>
<keyword evidence="2" id="KW-0408">Iron</keyword>
<keyword evidence="2" id="KW-0349">Heme</keyword>
<dbReference type="EMBL" id="JBHLZU010000019">
    <property type="protein sequence ID" value="MFB9907023.1"/>
    <property type="molecule type" value="Genomic_DNA"/>
</dbReference>
<reference evidence="3 4" key="1">
    <citation type="submission" date="2024-09" db="EMBL/GenBank/DDBJ databases">
        <authorList>
            <person name="Sun Q."/>
            <person name="Mori K."/>
        </authorList>
    </citation>
    <scope>NUCLEOTIDE SEQUENCE [LARGE SCALE GENOMIC DNA]</scope>
    <source>
        <strain evidence="3 4">TBRC 7907</strain>
    </source>
</reference>
<dbReference type="PROSITE" id="PS00086">
    <property type="entry name" value="CYTOCHROME_P450"/>
    <property type="match status" value="1"/>
</dbReference>
<dbReference type="Gene3D" id="1.10.630.10">
    <property type="entry name" value="Cytochrome P450"/>
    <property type="match status" value="1"/>
</dbReference>
<keyword evidence="2" id="KW-0479">Metal-binding</keyword>
<keyword evidence="2" id="KW-0503">Monooxygenase</keyword>
<gene>
    <name evidence="3" type="ORF">ACFFQA_24065</name>
</gene>
<evidence type="ECO:0000256" key="2">
    <source>
        <dbReference type="RuleBase" id="RU000461"/>
    </source>
</evidence>
<name>A0ABV6A1P6_9PSEU</name>
<protein>
    <submittedName>
        <fullName evidence="3">Cytochrome P450</fullName>
    </submittedName>
</protein>
<dbReference type="InterPro" id="IPR002397">
    <property type="entry name" value="Cyt_P450_B"/>
</dbReference>
<dbReference type="InterPro" id="IPR001128">
    <property type="entry name" value="Cyt_P450"/>
</dbReference>
<comment type="similarity">
    <text evidence="1 2">Belongs to the cytochrome P450 family.</text>
</comment>
<comment type="caution">
    <text evidence="3">The sequence shown here is derived from an EMBL/GenBank/DDBJ whole genome shotgun (WGS) entry which is preliminary data.</text>
</comment>
<dbReference type="Proteomes" id="UP001589693">
    <property type="component" value="Unassembled WGS sequence"/>
</dbReference>
<dbReference type="RefSeq" id="WP_377856404.1">
    <property type="nucleotide sequence ID" value="NZ_JBHLZU010000019.1"/>
</dbReference>
<proteinExistence type="inferred from homology"/>
<evidence type="ECO:0000256" key="1">
    <source>
        <dbReference type="ARBA" id="ARBA00010617"/>
    </source>
</evidence>
<dbReference type="CDD" id="cd11029">
    <property type="entry name" value="CYP107-like"/>
    <property type="match status" value="1"/>
</dbReference>
<dbReference type="SUPFAM" id="SSF48264">
    <property type="entry name" value="Cytochrome P450"/>
    <property type="match status" value="1"/>
</dbReference>
<dbReference type="Pfam" id="PF00067">
    <property type="entry name" value="p450"/>
    <property type="match status" value="1"/>
</dbReference>
<dbReference type="InterPro" id="IPR036396">
    <property type="entry name" value="Cyt_P450_sf"/>
</dbReference>
<dbReference type="InterPro" id="IPR017972">
    <property type="entry name" value="Cyt_P450_CS"/>
</dbReference>
<keyword evidence="2" id="KW-0560">Oxidoreductase</keyword>
<evidence type="ECO:0000313" key="3">
    <source>
        <dbReference type="EMBL" id="MFB9907023.1"/>
    </source>
</evidence>
<dbReference type="PRINTS" id="PR00385">
    <property type="entry name" value="P450"/>
</dbReference>
<evidence type="ECO:0000313" key="4">
    <source>
        <dbReference type="Proteomes" id="UP001589693"/>
    </source>
</evidence>
<dbReference type="PRINTS" id="PR00359">
    <property type="entry name" value="BP450"/>
</dbReference>
<dbReference type="PANTHER" id="PTHR46696:SF1">
    <property type="entry name" value="CYTOCHROME P450 YJIB-RELATED"/>
    <property type="match status" value="1"/>
</dbReference>
<dbReference type="PANTHER" id="PTHR46696">
    <property type="entry name" value="P450, PUTATIVE (EUROFUNG)-RELATED"/>
    <property type="match status" value="1"/>
</dbReference>
<accession>A0ABV6A1P6</accession>